<dbReference type="InterPro" id="IPR050832">
    <property type="entry name" value="Bact_Acetyltransf"/>
</dbReference>
<proteinExistence type="predicted"/>
<dbReference type="InterPro" id="IPR016181">
    <property type="entry name" value="Acyl_CoA_acyltransferase"/>
</dbReference>
<protein>
    <submittedName>
        <fullName evidence="4">GNAT family N-acetyltransferase</fullName>
    </submittedName>
</protein>
<feature type="domain" description="N-acetyltransferase" evidence="3">
    <location>
        <begin position="1"/>
        <end position="102"/>
    </location>
</feature>
<comment type="caution">
    <text evidence="4">The sequence shown here is derived from an EMBL/GenBank/DDBJ whole genome shotgun (WGS) entry which is preliminary data.</text>
</comment>
<dbReference type="Gene3D" id="3.40.630.30">
    <property type="match status" value="1"/>
</dbReference>
<dbReference type="Pfam" id="PF00583">
    <property type="entry name" value="Acetyltransf_1"/>
    <property type="match status" value="1"/>
</dbReference>
<dbReference type="EMBL" id="DTCX01000306">
    <property type="protein sequence ID" value="HGL50037.1"/>
    <property type="molecule type" value="Genomic_DNA"/>
</dbReference>
<dbReference type="GO" id="GO:0016747">
    <property type="term" value="F:acyltransferase activity, transferring groups other than amino-acyl groups"/>
    <property type="evidence" value="ECO:0007669"/>
    <property type="project" value="InterPro"/>
</dbReference>
<dbReference type="PROSITE" id="PS51186">
    <property type="entry name" value="GNAT"/>
    <property type="match status" value="1"/>
</dbReference>
<dbReference type="SUPFAM" id="SSF55729">
    <property type="entry name" value="Acyl-CoA N-acyltransferases (Nat)"/>
    <property type="match status" value="1"/>
</dbReference>
<dbReference type="AlphaFoldDB" id="A0A7V4A1G3"/>
<evidence type="ECO:0000256" key="2">
    <source>
        <dbReference type="ARBA" id="ARBA00023315"/>
    </source>
</evidence>
<keyword evidence="2" id="KW-0012">Acyltransferase</keyword>
<evidence type="ECO:0000313" key="4">
    <source>
        <dbReference type="EMBL" id="HGL50037.1"/>
    </source>
</evidence>
<accession>A0A7V4A1G3</accession>
<organism evidence="4">
    <name type="scientific">Thermus tengchongensis</name>
    <dbReference type="NCBI Taxonomy" id="1214928"/>
    <lineage>
        <taxon>Bacteria</taxon>
        <taxon>Thermotogati</taxon>
        <taxon>Deinococcota</taxon>
        <taxon>Deinococci</taxon>
        <taxon>Thermales</taxon>
        <taxon>Thermaceae</taxon>
        <taxon>Thermus</taxon>
    </lineage>
</organism>
<evidence type="ECO:0000256" key="1">
    <source>
        <dbReference type="ARBA" id="ARBA00022679"/>
    </source>
</evidence>
<sequence>MEGLEAARLFLLEEEGHPLGLVGYEGYPPFALLRSLVVAKKFRGRGLGLRLLRFAINEVKSRGFKEAYALSQTISELLVREGFAEVPRQMAPPPLLASQEFQGACPASARLFRMVFEDKT</sequence>
<reference evidence="4" key="1">
    <citation type="journal article" date="2020" name="mSystems">
        <title>Genome- and Community-Level Interaction Insights into Carbon Utilization and Element Cycling Functions of Hydrothermarchaeota in Hydrothermal Sediment.</title>
        <authorList>
            <person name="Zhou Z."/>
            <person name="Liu Y."/>
            <person name="Xu W."/>
            <person name="Pan J."/>
            <person name="Luo Z.H."/>
            <person name="Li M."/>
        </authorList>
    </citation>
    <scope>NUCLEOTIDE SEQUENCE [LARGE SCALE GENOMIC DNA]</scope>
    <source>
        <strain evidence="4">SpSt-679</strain>
    </source>
</reference>
<gene>
    <name evidence="4" type="ORF">ENU54_05500</name>
</gene>
<evidence type="ECO:0000259" key="3">
    <source>
        <dbReference type="PROSITE" id="PS51186"/>
    </source>
</evidence>
<dbReference type="PANTHER" id="PTHR43877">
    <property type="entry name" value="AMINOALKYLPHOSPHONATE N-ACETYLTRANSFERASE-RELATED-RELATED"/>
    <property type="match status" value="1"/>
</dbReference>
<dbReference type="InterPro" id="IPR000182">
    <property type="entry name" value="GNAT_dom"/>
</dbReference>
<name>A0A7V4A1G3_9DEIN</name>
<keyword evidence="1 4" id="KW-0808">Transferase</keyword>